<reference evidence="3" key="1">
    <citation type="journal article" date="2021" name="New Phytol.">
        <title>Evolutionary innovations through gain and loss of genes in the ectomycorrhizal Boletales.</title>
        <authorList>
            <person name="Wu G."/>
            <person name="Miyauchi S."/>
            <person name="Morin E."/>
            <person name="Kuo A."/>
            <person name="Drula E."/>
            <person name="Varga T."/>
            <person name="Kohler A."/>
            <person name="Feng B."/>
            <person name="Cao Y."/>
            <person name="Lipzen A."/>
            <person name="Daum C."/>
            <person name="Hundley H."/>
            <person name="Pangilinan J."/>
            <person name="Johnson J."/>
            <person name="Barry K."/>
            <person name="LaButti K."/>
            <person name="Ng V."/>
            <person name="Ahrendt S."/>
            <person name="Min B."/>
            <person name="Choi I.G."/>
            <person name="Park H."/>
            <person name="Plett J.M."/>
            <person name="Magnuson J."/>
            <person name="Spatafora J.W."/>
            <person name="Nagy L.G."/>
            <person name="Henrissat B."/>
            <person name="Grigoriev I.V."/>
            <person name="Yang Z.L."/>
            <person name="Xu J."/>
            <person name="Martin F.M."/>
        </authorList>
    </citation>
    <scope>NUCLEOTIDE SEQUENCE</scope>
    <source>
        <strain evidence="3">KKN 215</strain>
    </source>
</reference>
<keyword evidence="2" id="KW-0812">Transmembrane</keyword>
<feature type="transmembrane region" description="Helical" evidence="2">
    <location>
        <begin position="20"/>
        <end position="42"/>
    </location>
</feature>
<dbReference type="EMBL" id="JAEVFJ010000018">
    <property type="protein sequence ID" value="KAH8099898.1"/>
    <property type="molecule type" value="Genomic_DNA"/>
</dbReference>
<sequence>MPDWKSPQEIGTDAVAFMRMQHVLAGIFFWEFVASLDFEWSFLRGKRKFNYPMIPYFFGRYITLFTFIVLLITLDFTGEVNCQVLYQCLSISAQMMVALASMNLAIRTRIVILLSVLIAGHWGVVLSATEVKAQWSPGDGCVATQTRRVLLMLTYIYSLVFDATIFLLTAWKLSSGHHRRSRLVRLMFKDGLWYFLLVTVLNIPVVVFTSLDLNPVMNIMFNGPAATMSNVLACRAVRRLANFSDGPAIYMSTGTRIGPMPSDNGVVTNGISFATPGGVRSTDVHVQMDTFTVNDPDGTDYSETKDAKRSHGFRD</sequence>
<feature type="transmembrane region" description="Helical" evidence="2">
    <location>
        <begin position="54"/>
        <end position="72"/>
    </location>
</feature>
<feature type="compositionally biased region" description="Basic and acidic residues" evidence="1">
    <location>
        <begin position="302"/>
        <end position="315"/>
    </location>
</feature>
<name>A0A8K0UPG0_9AGAR</name>
<comment type="caution">
    <text evidence="3">The sequence shown here is derived from an EMBL/GenBank/DDBJ whole genome shotgun (WGS) entry which is preliminary data.</text>
</comment>
<keyword evidence="2" id="KW-1133">Transmembrane helix</keyword>
<organism evidence="3 4">
    <name type="scientific">Cristinia sonorae</name>
    <dbReference type="NCBI Taxonomy" id="1940300"/>
    <lineage>
        <taxon>Eukaryota</taxon>
        <taxon>Fungi</taxon>
        <taxon>Dikarya</taxon>
        <taxon>Basidiomycota</taxon>
        <taxon>Agaricomycotina</taxon>
        <taxon>Agaricomycetes</taxon>
        <taxon>Agaricomycetidae</taxon>
        <taxon>Agaricales</taxon>
        <taxon>Pleurotineae</taxon>
        <taxon>Stephanosporaceae</taxon>
        <taxon>Cristinia</taxon>
    </lineage>
</organism>
<evidence type="ECO:0000256" key="2">
    <source>
        <dbReference type="SAM" id="Phobius"/>
    </source>
</evidence>
<keyword evidence="2" id="KW-0472">Membrane</keyword>
<protein>
    <submittedName>
        <fullName evidence="3">Uncharacterized protein</fullName>
    </submittedName>
</protein>
<feature type="transmembrane region" description="Helical" evidence="2">
    <location>
        <begin position="149"/>
        <end position="171"/>
    </location>
</feature>
<proteinExistence type="predicted"/>
<evidence type="ECO:0000313" key="4">
    <source>
        <dbReference type="Proteomes" id="UP000813824"/>
    </source>
</evidence>
<dbReference type="AlphaFoldDB" id="A0A8K0UPG0"/>
<feature type="transmembrane region" description="Helical" evidence="2">
    <location>
        <begin position="192"/>
        <end position="211"/>
    </location>
</feature>
<feature type="region of interest" description="Disordered" evidence="1">
    <location>
        <begin position="293"/>
        <end position="315"/>
    </location>
</feature>
<feature type="transmembrane region" description="Helical" evidence="2">
    <location>
        <begin position="84"/>
        <end position="104"/>
    </location>
</feature>
<dbReference type="Proteomes" id="UP000813824">
    <property type="component" value="Unassembled WGS sequence"/>
</dbReference>
<feature type="transmembrane region" description="Helical" evidence="2">
    <location>
        <begin position="111"/>
        <end position="129"/>
    </location>
</feature>
<gene>
    <name evidence="3" type="ORF">BXZ70DRAFT_1026395</name>
</gene>
<keyword evidence="4" id="KW-1185">Reference proteome</keyword>
<evidence type="ECO:0000313" key="3">
    <source>
        <dbReference type="EMBL" id="KAH8099898.1"/>
    </source>
</evidence>
<evidence type="ECO:0000256" key="1">
    <source>
        <dbReference type="SAM" id="MobiDB-lite"/>
    </source>
</evidence>
<accession>A0A8K0UPG0</accession>
<dbReference type="OrthoDB" id="3197626at2759"/>